<evidence type="ECO:0000256" key="2">
    <source>
        <dbReference type="ARBA" id="ARBA00023012"/>
    </source>
</evidence>
<dbReference type="Pfam" id="PF00072">
    <property type="entry name" value="Response_reg"/>
    <property type="match status" value="1"/>
</dbReference>
<dbReference type="EC" id="2.7.13.3" evidence="5"/>
<name>A0A645I0H3_9ZZZZ</name>
<keyword evidence="2" id="KW-0902">Two-component regulatory system</keyword>
<dbReference type="PANTHER" id="PTHR45339:SF1">
    <property type="entry name" value="HYBRID SIGNAL TRANSDUCTION HISTIDINE KINASE J"/>
    <property type="match status" value="1"/>
</dbReference>
<feature type="compositionally biased region" description="Polar residues" evidence="3">
    <location>
        <begin position="172"/>
        <end position="181"/>
    </location>
</feature>
<comment type="caution">
    <text evidence="5">The sequence shown here is derived from an EMBL/GenBank/DDBJ whole genome shotgun (WGS) entry which is preliminary data.</text>
</comment>
<accession>A0A645I0H3</accession>
<evidence type="ECO:0000313" key="5">
    <source>
        <dbReference type="EMBL" id="MPN44660.1"/>
    </source>
</evidence>
<dbReference type="GO" id="GO:0004673">
    <property type="term" value="F:protein histidine kinase activity"/>
    <property type="evidence" value="ECO:0007669"/>
    <property type="project" value="UniProtKB-EC"/>
</dbReference>
<sequence length="198" mass="21414">MKPINQSLLFDTIVNMFDMDKNGMTIQSDAKPDVGAEEVRIDGARILLVEDNEINQEVATEILSNAGAIVEIANNGKEAVDAVASKEFDLVLMDLQMPVMGGYEATKLIRIDRKNMNLPIIAMTAHAMQGVEAECKAAGMNDYVSKPIDTKNLFSTILKWVKQNVASSNLTSVGSTKTGTEGTVEPTLPDRIPGVDIS</sequence>
<reference evidence="5" key="1">
    <citation type="submission" date="2019-08" db="EMBL/GenBank/DDBJ databases">
        <authorList>
            <person name="Kucharzyk K."/>
            <person name="Murdoch R.W."/>
            <person name="Higgins S."/>
            <person name="Loffler F."/>
        </authorList>
    </citation>
    <scope>NUCLEOTIDE SEQUENCE</scope>
</reference>
<feature type="domain" description="Response regulatory" evidence="4">
    <location>
        <begin position="45"/>
        <end position="161"/>
    </location>
</feature>
<gene>
    <name evidence="5" type="primary">rcsC_235</name>
    <name evidence="5" type="ORF">SDC9_192225</name>
</gene>
<keyword evidence="5" id="KW-0418">Kinase</keyword>
<dbReference type="CDD" id="cd17546">
    <property type="entry name" value="REC_hyHK_CKI1_RcsC-like"/>
    <property type="match status" value="1"/>
</dbReference>
<dbReference type="EMBL" id="VSSQ01103956">
    <property type="protein sequence ID" value="MPN44660.1"/>
    <property type="molecule type" value="Genomic_DNA"/>
</dbReference>
<proteinExistence type="predicted"/>
<keyword evidence="1" id="KW-0597">Phosphoprotein</keyword>
<organism evidence="5">
    <name type="scientific">bioreactor metagenome</name>
    <dbReference type="NCBI Taxonomy" id="1076179"/>
    <lineage>
        <taxon>unclassified sequences</taxon>
        <taxon>metagenomes</taxon>
        <taxon>ecological metagenomes</taxon>
    </lineage>
</organism>
<dbReference type="InterPro" id="IPR011006">
    <property type="entry name" value="CheY-like_superfamily"/>
</dbReference>
<evidence type="ECO:0000259" key="4">
    <source>
        <dbReference type="PROSITE" id="PS50110"/>
    </source>
</evidence>
<dbReference type="PROSITE" id="PS50110">
    <property type="entry name" value="RESPONSE_REGULATORY"/>
    <property type="match status" value="1"/>
</dbReference>
<dbReference type="InterPro" id="IPR001789">
    <property type="entry name" value="Sig_transdc_resp-reg_receiver"/>
</dbReference>
<evidence type="ECO:0000256" key="3">
    <source>
        <dbReference type="SAM" id="MobiDB-lite"/>
    </source>
</evidence>
<evidence type="ECO:0000256" key="1">
    <source>
        <dbReference type="ARBA" id="ARBA00022553"/>
    </source>
</evidence>
<keyword evidence="5" id="KW-0808">Transferase</keyword>
<dbReference type="Gene3D" id="3.40.50.2300">
    <property type="match status" value="1"/>
</dbReference>
<protein>
    <submittedName>
        <fullName evidence="5">Sensor histidine kinase RcsC</fullName>
        <ecNumber evidence="5">2.7.13.3</ecNumber>
    </submittedName>
</protein>
<dbReference type="SMART" id="SM00448">
    <property type="entry name" value="REC"/>
    <property type="match status" value="1"/>
</dbReference>
<dbReference type="GO" id="GO:0000160">
    <property type="term" value="P:phosphorelay signal transduction system"/>
    <property type="evidence" value="ECO:0007669"/>
    <property type="project" value="UniProtKB-KW"/>
</dbReference>
<feature type="region of interest" description="Disordered" evidence="3">
    <location>
        <begin position="172"/>
        <end position="198"/>
    </location>
</feature>
<dbReference type="AlphaFoldDB" id="A0A645I0H3"/>
<dbReference type="PANTHER" id="PTHR45339">
    <property type="entry name" value="HYBRID SIGNAL TRANSDUCTION HISTIDINE KINASE J"/>
    <property type="match status" value="1"/>
</dbReference>
<dbReference type="SUPFAM" id="SSF52172">
    <property type="entry name" value="CheY-like"/>
    <property type="match status" value="1"/>
</dbReference>